<protein>
    <submittedName>
        <fullName evidence="1">Mersacidin family lantibiotic</fullName>
    </submittedName>
</protein>
<dbReference type="Proteomes" id="UP001207626">
    <property type="component" value="Unassembled WGS sequence"/>
</dbReference>
<sequence>MGGIKMKNHLFDAAGPAFEELSLEEMSTITGSGDVQPETTVPCIKTIVEIAKTSSSFCAGAGAGIGTGVTIVLSIKKC</sequence>
<keyword evidence="2" id="KW-1185">Reference proteome</keyword>
<dbReference type="InterPro" id="IPR027632">
    <property type="entry name" value="Lant_2_A2"/>
</dbReference>
<evidence type="ECO:0000313" key="1">
    <source>
        <dbReference type="EMBL" id="MCY9518897.1"/>
    </source>
</evidence>
<comment type="caution">
    <text evidence="1">The sequence shown here is derived from an EMBL/GenBank/DDBJ whole genome shotgun (WGS) entry which is preliminary data.</text>
</comment>
<accession>A0ABT4DNG0</accession>
<gene>
    <name evidence="1" type="ORF">M5X09_04285</name>
</gene>
<reference evidence="1 2" key="1">
    <citation type="submission" date="2022-05" db="EMBL/GenBank/DDBJ databases">
        <title>Genome Sequencing of Bee-Associated Microbes.</title>
        <authorList>
            <person name="Dunlap C."/>
        </authorList>
    </citation>
    <scope>NUCLEOTIDE SEQUENCE [LARGE SCALE GENOMIC DNA]</scope>
    <source>
        <strain evidence="1 2">NRRL NRS-1438</strain>
    </source>
</reference>
<dbReference type="NCBIfam" id="TIGR03893">
    <property type="entry name" value="lant_SP_1948"/>
    <property type="match status" value="1"/>
</dbReference>
<name>A0ABT4DNG0_9BACL</name>
<dbReference type="EMBL" id="JAMDLW010000003">
    <property type="protein sequence ID" value="MCY9518897.1"/>
    <property type="molecule type" value="Genomic_DNA"/>
</dbReference>
<organism evidence="1 2">
    <name type="scientific">Paenibacillus apiarius</name>
    <dbReference type="NCBI Taxonomy" id="46240"/>
    <lineage>
        <taxon>Bacteria</taxon>
        <taxon>Bacillati</taxon>
        <taxon>Bacillota</taxon>
        <taxon>Bacilli</taxon>
        <taxon>Bacillales</taxon>
        <taxon>Paenibacillaceae</taxon>
        <taxon>Paenibacillus</taxon>
    </lineage>
</organism>
<dbReference type="Pfam" id="PF16934">
    <property type="entry name" value="Mersacidin"/>
    <property type="match status" value="1"/>
</dbReference>
<proteinExistence type="predicted"/>
<evidence type="ECO:0000313" key="2">
    <source>
        <dbReference type="Proteomes" id="UP001207626"/>
    </source>
</evidence>